<sequence>MSRSAADRLTLLSVLVALAAGLVITAARTVGGPIPDASVLLSETARIGLAPGIDSEQAEEVSMRIRHAMCERWPQADQVFPDITNVPPRIGL</sequence>
<gene>
    <name evidence="1" type="ORF">E5Z02_07285</name>
</gene>
<dbReference type="RefSeq" id="WP_136015768.1">
    <property type="nucleotide sequence ID" value="NZ_SRZK01000045.1"/>
</dbReference>
<keyword evidence="2" id="KW-1185">Reference proteome</keyword>
<protein>
    <submittedName>
        <fullName evidence="1">Uncharacterized protein</fullName>
    </submittedName>
</protein>
<dbReference type="Proteomes" id="UP000306274">
    <property type="component" value="Unassembled WGS sequence"/>
</dbReference>
<organism evidence="1 2">
    <name type="scientific">Streptomyces rhizosphaericola</name>
    <dbReference type="NCBI Taxonomy" id="2564098"/>
    <lineage>
        <taxon>Bacteria</taxon>
        <taxon>Bacillati</taxon>
        <taxon>Actinomycetota</taxon>
        <taxon>Actinomycetes</taxon>
        <taxon>Kitasatosporales</taxon>
        <taxon>Streptomycetaceae</taxon>
        <taxon>Streptomyces</taxon>
    </lineage>
</organism>
<evidence type="ECO:0000313" key="1">
    <source>
        <dbReference type="EMBL" id="TGZ10939.1"/>
    </source>
</evidence>
<accession>A0ABY2PIP4</accession>
<name>A0ABY2PIP4_9ACTN</name>
<proteinExistence type="predicted"/>
<comment type="caution">
    <text evidence="1">The sequence shown here is derived from an EMBL/GenBank/DDBJ whole genome shotgun (WGS) entry which is preliminary data.</text>
</comment>
<reference evidence="1 2" key="1">
    <citation type="submission" date="2019-04" db="EMBL/GenBank/DDBJ databases">
        <title>Streptomyces rhizosphaericola sp. nov., an actinobacterium isolated from the wheat rhizosphere.</title>
        <authorList>
            <person name="Vargas Hoyos H.A."/>
            <person name="Santos S.N."/>
            <person name="Genuario D.B."/>
            <person name="Melo I.S."/>
            <person name="Da Silva L.J."/>
            <person name="Da Silva F.S.P."/>
            <person name="Zucchi T.D."/>
        </authorList>
    </citation>
    <scope>NUCLEOTIDE SEQUENCE [LARGE SCALE GENOMIC DNA]</scope>
    <source>
        <strain evidence="1 2">1AS2c</strain>
    </source>
</reference>
<dbReference type="EMBL" id="SRZK01000045">
    <property type="protein sequence ID" value="TGZ10939.1"/>
    <property type="molecule type" value="Genomic_DNA"/>
</dbReference>
<evidence type="ECO:0000313" key="2">
    <source>
        <dbReference type="Proteomes" id="UP000306274"/>
    </source>
</evidence>